<dbReference type="OrthoDB" id="3589247at2"/>
<evidence type="ECO:0000313" key="3">
    <source>
        <dbReference type="Proteomes" id="UP000295124"/>
    </source>
</evidence>
<dbReference type="PROSITE" id="PS51257">
    <property type="entry name" value="PROKAR_LIPOPROTEIN"/>
    <property type="match status" value="1"/>
</dbReference>
<organism evidence="2 3">
    <name type="scientific">Kribbella antibiotica</name>
    <dbReference type="NCBI Taxonomy" id="190195"/>
    <lineage>
        <taxon>Bacteria</taxon>
        <taxon>Bacillati</taxon>
        <taxon>Actinomycetota</taxon>
        <taxon>Actinomycetes</taxon>
        <taxon>Propionibacteriales</taxon>
        <taxon>Kribbellaceae</taxon>
        <taxon>Kribbella</taxon>
    </lineage>
</organism>
<sequence length="471" mass="50625">MRALARIVVVMALLVVGGCSTGDESPPGPKRSAVPPNPDRDLGAVLAALSRIDPCTLIDPARAKAPGYVVGKSFLQPFPSTCVVHGDRVGSVQVDLLTSFDGGERWRGRERLILGKAVGYLLQNGKCELVVPVSFRHAIKFEDRGQELPTKVKCGQVRAFAAAAVPLLEKPGRGLGRWDACSLLGRALGLEYMPWPQALDSCDVVGKAKLRLPYGVVAFDPKDYPERVTVAGRTAGLKPSSVECVLTMDHGPTGLPRPRPAYQQIVLTAPTCPEATKLATAVTGLLRSPRPASQVQSPLYFRPNEPEQAAPGGCAFVEFRVDFKLCEPYTSAEKPKAAELNAKAQADPHVLCAIAVEPVRERFGERLKPVVSDHRCHFLEGGDRLKVVISSSGDAFHADPQRALTIAGHPAEQSRGYGDSHVFRISLGAKSQLTIEYDFFTTKEGPTPAPEDAAVLAKLESLIPAIVQQLN</sequence>
<keyword evidence="3" id="KW-1185">Reference proteome</keyword>
<accession>A0A4R4ZTC6</accession>
<keyword evidence="1" id="KW-0732">Signal</keyword>
<dbReference type="AlphaFoldDB" id="A0A4R4ZTC6"/>
<protein>
    <recommendedName>
        <fullName evidence="4">DUF3558 domain-containing protein</fullName>
    </recommendedName>
</protein>
<evidence type="ECO:0008006" key="4">
    <source>
        <dbReference type="Google" id="ProtNLM"/>
    </source>
</evidence>
<evidence type="ECO:0000313" key="2">
    <source>
        <dbReference type="EMBL" id="TDD60282.1"/>
    </source>
</evidence>
<dbReference type="RefSeq" id="WP_132167269.1">
    <property type="nucleotide sequence ID" value="NZ_SMKX01000026.1"/>
</dbReference>
<dbReference type="Proteomes" id="UP000295124">
    <property type="component" value="Unassembled WGS sequence"/>
</dbReference>
<feature type="signal peptide" evidence="1">
    <location>
        <begin position="1"/>
        <end position="21"/>
    </location>
</feature>
<comment type="caution">
    <text evidence="2">The sequence shown here is derived from an EMBL/GenBank/DDBJ whole genome shotgun (WGS) entry which is preliminary data.</text>
</comment>
<proteinExistence type="predicted"/>
<feature type="chain" id="PRO_5039620619" description="DUF3558 domain-containing protein" evidence="1">
    <location>
        <begin position="22"/>
        <end position="471"/>
    </location>
</feature>
<gene>
    <name evidence="2" type="ORF">E1263_11715</name>
</gene>
<dbReference type="EMBL" id="SMKX01000026">
    <property type="protein sequence ID" value="TDD60282.1"/>
    <property type="molecule type" value="Genomic_DNA"/>
</dbReference>
<reference evidence="2 3" key="1">
    <citation type="submission" date="2019-03" db="EMBL/GenBank/DDBJ databases">
        <title>Draft genome sequences of novel Actinobacteria.</title>
        <authorList>
            <person name="Sahin N."/>
            <person name="Ay H."/>
            <person name="Saygin H."/>
        </authorList>
    </citation>
    <scope>NUCLEOTIDE SEQUENCE [LARGE SCALE GENOMIC DNA]</scope>
    <source>
        <strain evidence="2 3">JCM 13523</strain>
    </source>
</reference>
<evidence type="ECO:0000256" key="1">
    <source>
        <dbReference type="SAM" id="SignalP"/>
    </source>
</evidence>
<name>A0A4R4ZTC6_9ACTN</name>